<accession>A0A9W7DUM2</accession>
<evidence type="ECO:0000259" key="2">
    <source>
        <dbReference type="Pfam" id="PF07743"/>
    </source>
</evidence>
<dbReference type="Pfam" id="PF07743">
    <property type="entry name" value="HSCB_C"/>
    <property type="match status" value="1"/>
</dbReference>
<evidence type="ECO:0000313" key="4">
    <source>
        <dbReference type="Proteomes" id="UP001162640"/>
    </source>
</evidence>
<dbReference type="AlphaFoldDB" id="A0A9W7DUM2"/>
<feature type="coiled-coil region" evidence="1">
    <location>
        <begin position="36"/>
        <end position="70"/>
    </location>
</feature>
<dbReference type="InterPro" id="IPR009073">
    <property type="entry name" value="HscB_oligo_C"/>
</dbReference>
<keyword evidence="1" id="KW-0175">Coiled coil</keyword>
<dbReference type="EMBL" id="BLQM01000041">
    <property type="protein sequence ID" value="GMH54860.1"/>
    <property type="molecule type" value="Genomic_DNA"/>
</dbReference>
<feature type="domain" description="Co-chaperone HscB C-terminal oligomerisation" evidence="2">
    <location>
        <begin position="20"/>
        <end position="92"/>
    </location>
</feature>
<evidence type="ECO:0000256" key="1">
    <source>
        <dbReference type="SAM" id="Coils"/>
    </source>
</evidence>
<name>A0A9W7DUM2_9STRA</name>
<proteinExistence type="predicted"/>
<dbReference type="GO" id="GO:0051259">
    <property type="term" value="P:protein complex oligomerization"/>
    <property type="evidence" value="ECO:0007669"/>
    <property type="project" value="InterPro"/>
</dbReference>
<gene>
    <name evidence="3" type="ORF">TL16_g01768</name>
</gene>
<dbReference type="Proteomes" id="UP001162640">
    <property type="component" value="Unassembled WGS sequence"/>
</dbReference>
<comment type="caution">
    <text evidence="3">The sequence shown here is derived from an EMBL/GenBank/DDBJ whole genome shotgun (WGS) entry which is preliminary data.</text>
</comment>
<protein>
    <recommendedName>
        <fullName evidence="2">Co-chaperone HscB C-terminal oligomerisation domain-containing protein</fullName>
    </recommendedName>
</protein>
<evidence type="ECO:0000313" key="3">
    <source>
        <dbReference type="EMBL" id="GMH54860.1"/>
    </source>
</evidence>
<sequence>MYMTSYIKNGEDVQDVREGVLEEVMSLRFSLEDLENSEIEKKKKQIAERIEELKEEINREYDEKEEKEIDIKVCVEIANEGVFYYRCLERVKDIE</sequence>
<reference evidence="4" key="1">
    <citation type="journal article" date="2023" name="Commun. Biol.">
        <title>Genome analysis of Parmales, the sister group of diatoms, reveals the evolutionary specialization of diatoms from phago-mixotrophs to photoautotrophs.</title>
        <authorList>
            <person name="Ban H."/>
            <person name="Sato S."/>
            <person name="Yoshikawa S."/>
            <person name="Yamada K."/>
            <person name="Nakamura Y."/>
            <person name="Ichinomiya M."/>
            <person name="Sato N."/>
            <person name="Blanc-Mathieu R."/>
            <person name="Endo H."/>
            <person name="Kuwata A."/>
            <person name="Ogata H."/>
        </authorList>
    </citation>
    <scope>NUCLEOTIDE SEQUENCE [LARGE SCALE GENOMIC DNA]</scope>
</reference>
<organism evidence="3 4">
    <name type="scientific">Triparma laevis f. inornata</name>
    <dbReference type="NCBI Taxonomy" id="1714386"/>
    <lineage>
        <taxon>Eukaryota</taxon>
        <taxon>Sar</taxon>
        <taxon>Stramenopiles</taxon>
        <taxon>Ochrophyta</taxon>
        <taxon>Bolidophyceae</taxon>
        <taxon>Parmales</taxon>
        <taxon>Triparmaceae</taxon>
        <taxon>Triparma</taxon>
    </lineage>
</organism>